<evidence type="ECO:0000313" key="3">
    <source>
        <dbReference type="Proteomes" id="UP000824111"/>
    </source>
</evidence>
<evidence type="ECO:0000256" key="1">
    <source>
        <dbReference type="SAM" id="SignalP"/>
    </source>
</evidence>
<protein>
    <submittedName>
        <fullName evidence="2">Extracellular solute-binding protein</fullName>
    </submittedName>
</protein>
<dbReference type="EMBL" id="DVND01000183">
    <property type="protein sequence ID" value="HIU49144.1"/>
    <property type="molecule type" value="Genomic_DNA"/>
</dbReference>
<gene>
    <name evidence="2" type="ORF">IAB04_07240</name>
</gene>
<name>A0A9D1S6K2_9FIRM</name>
<reference evidence="2" key="1">
    <citation type="submission" date="2020-10" db="EMBL/GenBank/DDBJ databases">
        <authorList>
            <person name="Gilroy R."/>
        </authorList>
    </citation>
    <scope>NUCLEOTIDE SEQUENCE</scope>
    <source>
        <strain evidence="2">ChiSjej4B22-9803</strain>
    </source>
</reference>
<dbReference type="PROSITE" id="PS51257">
    <property type="entry name" value="PROKAR_LIPOPROTEIN"/>
    <property type="match status" value="1"/>
</dbReference>
<organism evidence="2 3">
    <name type="scientific">Candidatus Avimonoglobus intestinipullorum</name>
    <dbReference type="NCBI Taxonomy" id="2840699"/>
    <lineage>
        <taxon>Bacteria</taxon>
        <taxon>Bacillati</taxon>
        <taxon>Bacillota</taxon>
        <taxon>Clostridia</taxon>
        <taxon>Eubacteriales</taxon>
        <taxon>Candidatus Avimonoglobus</taxon>
    </lineage>
</organism>
<dbReference type="PANTHER" id="PTHR43649:SF12">
    <property type="entry name" value="DIACETYLCHITOBIOSE BINDING PROTEIN DASA"/>
    <property type="match status" value="1"/>
</dbReference>
<feature type="chain" id="PRO_5039600561" evidence="1">
    <location>
        <begin position="23"/>
        <end position="546"/>
    </location>
</feature>
<reference evidence="2" key="2">
    <citation type="journal article" date="2021" name="PeerJ">
        <title>Extensive microbial diversity within the chicken gut microbiome revealed by metagenomics and culture.</title>
        <authorList>
            <person name="Gilroy R."/>
            <person name="Ravi A."/>
            <person name="Getino M."/>
            <person name="Pursley I."/>
            <person name="Horton D.L."/>
            <person name="Alikhan N.F."/>
            <person name="Baker D."/>
            <person name="Gharbi K."/>
            <person name="Hall N."/>
            <person name="Watson M."/>
            <person name="Adriaenssens E.M."/>
            <person name="Foster-Nyarko E."/>
            <person name="Jarju S."/>
            <person name="Secka A."/>
            <person name="Antonio M."/>
            <person name="Oren A."/>
            <person name="Chaudhuri R.R."/>
            <person name="La Ragione R."/>
            <person name="Hildebrand F."/>
            <person name="Pallen M.J."/>
        </authorList>
    </citation>
    <scope>NUCLEOTIDE SEQUENCE</scope>
    <source>
        <strain evidence="2">ChiSjej4B22-9803</strain>
    </source>
</reference>
<dbReference type="Pfam" id="PF01547">
    <property type="entry name" value="SBP_bac_1"/>
    <property type="match status" value="1"/>
</dbReference>
<sequence>MKNMKKAVSLLLAGVLMGTVLAGCGENQQASGGGVEEINVLSVWQGDSVRDPEDPDNNMVLKKIMEETGVKINLQFNNVTEIERLNTMFASGDFPDLVSAPMWGMDDSATTILKKAAKEEMIMPLNDLLDQYGENIKPSLSEGLASDFIKYDLEDEAFGGEHYFIPANVTPLEQRVEDNLSGLFIREDILKALNYDVSNLKTSEDLYELMKQIDAGGFKDANGGDVIAGGLLHSANGIGEYHKSYTDAAGGFSGLYIKEDGSVSDDFYNPLLDQQTLFLRKLFSENLLDIEGLSQTSARAQEKISTGKYALVPGKYLDIYGYCKDTLYKTNPEMKYVALPVLQNANGNTNTYKLKGTGGCAVLFIPNGSEKAEAVIKVLNYLFTEEGYVLANFGIEGESYQINEAGQAEFIGEYADMDMSERYKHGIGSYARLTGLQYGKKYNKVEAISADQQAVQDTLKTEYIYEDGTRISYLELANPKVEDIRSIKSNSRMTEVKQKAYCAASDEEALGYLNELRQQVLDAGIEDLWRSVEEYMEAHPEEHYLY</sequence>
<dbReference type="InterPro" id="IPR006059">
    <property type="entry name" value="SBP"/>
</dbReference>
<accession>A0A9D1S6K2</accession>
<dbReference type="AlphaFoldDB" id="A0A9D1S6K2"/>
<dbReference type="Proteomes" id="UP000824111">
    <property type="component" value="Unassembled WGS sequence"/>
</dbReference>
<feature type="signal peptide" evidence="1">
    <location>
        <begin position="1"/>
        <end position="22"/>
    </location>
</feature>
<proteinExistence type="predicted"/>
<keyword evidence="1" id="KW-0732">Signal</keyword>
<evidence type="ECO:0000313" key="2">
    <source>
        <dbReference type="EMBL" id="HIU49144.1"/>
    </source>
</evidence>
<dbReference type="InterPro" id="IPR050490">
    <property type="entry name" value="Bact_solute-bd_prot1"/>
</dbReference>
<dbReference type="SUPFAM" id="SSF53850">
    <property type="entry name" value="Periplasmic binding protein-like II"/>
    <property type="match status" value="1"/>
</dbReference>
<comment type="caution">
    <text evidence="2">The sequence shown here is derived from an EMBL/GenBank/DDBJ whole genome shotgun (WGS) entry which is preliminary data.</text>
</comment>
<dbReference type="PANTHER" id="PTHR43649">
    <property type="entry name" value="ARABINOSE-BINDING PROTEIN-RELATED"/>
    <property type="match status" value="1"/>
</dbReference>
<dbReference type="Gene3D" id="3.40.190.10">
    <property type="entry name" value="Periplasmic binding protein-like II"/>
    <property type="match status" value="2"/>
</dbReference>